<evidence type="ECO:0000313" key="1">
    <source>
        <dbReference type="EMBL" id="CAB4801548.1"/>
    </source>
</evidence>
<dbReference type="AlphaFoldDB" id="A0A6J6Y1Y5"/>
<protein>
    <submittedName>
        <fullName evidence="1">Unannotated protein</fullName>
    </submittedName>
</protein>
<dbReference type="EMBL" id="CAFAAK010000120">
    <property type="protein sequence ID" value="CAB4801548.1"/>
    <property type="molecule type" value="Genomic_DNA"/>
</dbReference>
<sequence length="64" mass="6586">MLGQPALVASHDRSDTQREALLAQQGVSAVAGAVRPNLASFREVNDVLGVAAGPSNIGLTFGQR</sequence>
<reference evidence="1" key="1">
    <citation type="submission" date="2020-05" db="EMBL/GenBank/DDBJ databases">
        <authorList>
            <person name="Chiriac C."/>
            <person name="Salcher M."/>
            <person name="Ghai R."/>
            <person name="Kavagutti S V."/>
        </authorList>
    </citation>
    <scope>NUCLEOTIDE SEQUENCE</scope>
</reference>
<name>A0A6J6Y1Y5_9ZZZZ</name>
<accession>A0A6J6Y1Y5</accession>
<proteinExistence type="predicted"/>
<gene>
    <name evidence="1" type="ORF">UFOPK3024_00634</name>
</gene>
<organism evidence="1">
    <name type="scientific">freshwater metagenome</name>
    <dbReference type="NCBI Taxonomy" id="449393"/>
    <lineage>
        <taxon>unclassified sequences</taxon>
        <taxon>metagenomes</taxon>
        <taxon>ecological metagenomes</taxon>
    </lineage>
</organism>